<comment type="function">
    <text evidence="2">Required for dimerization of active 70S ribosomes into 100S ribosomes in stationary phase; 100S ribosomes are translationally inactive and sometimes present during exponential growth.</text>
</comment>
<dbReference type="InterPro" id="IPR036567">
    <property type="entry name" value="RHF-like"/>
</dbReference>
<dbReference type="RefSeq" id="WP_183512164.1">
    <property type="nucleotide sequence ID" value="NZ_BAABGK010000033.1"/>
</dbReference>
<organism evidence="4 5">
    <name type="scientific">Paeniglutamicibacter cryotolerans</name>
    <dbReference type="NCBI Taxonomy" id="670079"/>
    <lineage>
        <taxon>Bacteria</taxon>
        <taxon>Bacillati</taxon>
        <taxon>Actinomycetota</taxon>
        <taxon>Actinomycetes</taxon>
        <taxon>Micrococcales</taxon>
        <taxon>Micrococcaceae</taxon>
        <taxon>Paeniglutamicibacter</taxon>
    </lineage>
</organism>
<feature type="domain" description="Sigma 54 modulation/S30EA ribosomal protein C-terminal" evidence="3">
    <location>
        <begin position="154"/>
        <end position="204"/>
    </location>
</feature>
<dbReference type="InterPro" id="IPR050574">
    <property type="entry name" value="HPF/YfiA_ribosome-assoc"/>
</dbReference>
<evidence type="ECO:0000313" key="4">
    <source>
        <dbReference type="EMBL" id="MBB2996607.1"/>
    </source>
</evidence>
<dbReference type="EMBL" id="JACHVS010000002">
    <property type="protein sequence ID" value="MBB2996607.1"/>
    <property type="molecule type" value="Genomic_DNA"/>
</dbReference>
<dbReference type="GO" id="GO:0022627">
    <property type="term" value="C:cytosolic small ribosomal subunit"/>
    <property type="evidence" value="ECO:0007669"/>
    <property type="project" value="TreeGrafter"/>
</dbReference>
<comment type="caution">
    <text evidence="4">The sequence shown here is derived from an EMBL/GenBank/DDBJ whole genome shotgun (WGS) entry which is preliminary data.</text>
</comment>
<dbReference type="NCBIfam" id="TIGR00741">
    <property type="entry name" value="yfiA"/>
    <property type="match status" value="1"/>
</dbReference>
<protein>
    <recommendedName>
        <fullName evidence="2">Ribosome hibernation promoting factor</fullName>
        <shortName evidence="2">HPF</shortName>
    </recommendedName>
</protein>
<keyword evidence="5" id="KW-1185">Reference proteome</keyword>
<dbReference type="GO" id="GO:0045900">
    <property type="term" value="P:negative regulation of translational elongation"/>
    <property type="evidence" value="ECO:0007669"/>
    <property type="project" value="TreeGrafter"/>
</dbReference>
<dbReference type="InterPro" id="IPR032528">
    <property type="entry name" value="Ribosom_S30AE_C"/>
</dbReference>
<evidence type="ECO:0000256" key="2">
    <source>
        <dbReference type="HAMAP-Rule" id="MF_00839"/>
    </source>
</evidence>
<dbReference type="SUPFAM" id="SSF69754">
    <property type="entry name" value="Ribosome binding protein Y (YfiA homologue)"/>
    <property type="match status" value="1"/>
</dbReference>
<accession>A0A839QL75</accession>
<evidence type="ECO:0000313" key="5">
    <source>
        <dbReference type="Proteomes" id="UP000523000"/>
    </source>
</evidence>
<comment type="subcellular location">
    <subcellularLocation>
        <location evidence="2">Cytoplasm</location>
    </subcellularLocation>
</comment>
<keyword evidence="1 2" id="KW-0810">Translation regulation</keyword>
<dbReference type="PANTHER" id="PTHR33231:SF1">
    <property type="entry name" value="30S RIBOSOMAL PROTEIN"/>
    <property type="match status" value="1"/>
</dbReference>
<dbReference type="Pfam" id="PF02482">
    <property type="entry name" value="Ribosomal_S30AE"/>
    <property type="match status" value="1"/>
</dbReference>
<reference evidence="4 5" key="1">
    <citation type="submission" date="2020-08" db="EMBL/GenBank/DDBJ databases">
        <title>Sequencing the genomes of 1000 actinobacteria strains.</title>
        <authorList>
            <person name="Klenk H.-P."/>
        </authorList>
    </citation>
    <scope>NUCLEOTIDE SEQUENCE [LARGE SCALE GENOMIC DNA]</scope>
    <source>
        <strain evidence="4 5">DSM 22826</strain>
    </source>
</reference>
<comment type="similarity">
    <text evidence="2">Belongs to the HPF/YfiA ribosome-associated protein family. Long HPF subfamily.</text>
</comment>
<evidence type="ECO:0000259" key="3">
    <source>
        <dbReference type="Pfam" id="PF16321"/>
    </source>
</evidence>
<dbReference type="GO" id="GO:0043024">
    <property type="term" value="F:ribosomal small subunit binding"/>
    <property type="evidence" value="ECO:0007669"/>
    <property type="project" value="TreeGrafter"/>
</dbReference>
<dbReference type="InterPro" id="IPR034694">
    <property type="entry name" value="HPF_long/plastid"/>
</dbReference>
<dbReference type="Gene3D" id="3.30.160.100">
    <property type="entry name" value="Ribosome hibernation promotion factor-like"/>
    <property type="match status" value="1"/>
</dbReference>
<dbReference type="InterPro" id="IPR003489">
    <property type="entry name" value="RHF/RaiA"/>
</dbReference>
<dbReference type="Proteomes" id="UP000523000">
    <property type="component" value="Unassembled WGS sequence"/>
</dbReference>
<dbReference type="AlphaFoldDB" id="A0A839QL75"/>
<sequence length="230" mass="25395">MEMKISGRNVTVSDRFREYAEDKIDKVDQFAAKIQRLDIKVTKEANARQADTALTVELTVVGKGPAIRAEAKASDKFAAFDIAFGKLLERLRRASERRKVHHGRKTPQAVFEATSTLEPADSSLPLHEATLKAQQAAADEVAEANGAASSAVEIRRKVFPSVSMSVDDAVDRMELVGHPFYLFVDEVTGMNSVVYRRKGYAYGIITLDTEAEVEETVEVRSYRETEPAGA</sequence>
<dbReference type="Gene3D" id="3.30.505.50">
    <property type="entry name" value="Sigma 54 modulation/S30EA ribosomal protein, C-terminal domain"/>
    <property type="match status" value="1"/>
</dbReference>
<gene>
    <name evidence="2" type="primary">hpf</name>
    <name evidence="4" type="ORF">E9229_002854</name>
</gene>
<dbReference type="InterPro" id="IPR038416">
    <property type="entry name" value="Ribosom_S30AE_C_sf"/>
</dbReference>
<comment type="subunit">
    <text evidence="2">Interacts with 100S ribosomes.</text>
</comment>
<name>A0A839QL75_9MICC</name>
<proteinExistence type="inferred from homology"/>
<dbReference type="CDD" id="cd00552">
    <property type="entry name" value="RaiA"/>
    <property type="match status" value="1"/>
</dbReference>
<dbReference type="Pfam" id="PF16321">
    <property type="entry name" value="Ribosom_S30AE_C"/>
    <property type="match status" value="1"/>
</dbReference>
<keyword evidence="2" id="KW-0963">Cytoplasm</keyword>
<dbReference type="HAMAP" id="MF_00839">
    <property type="entry name" value="HPF"/>
    <property type="match status" value="1"/>
</dbReference>
<evidence type="ECO:0000256" key="1">
    <source>
        <dbReference type="ARBA" id="ARBA00022845"/>
    </source>
</evidence>
<dbReference type="PANTHER" id="PTHR33231">
    <property type="entry name" value="30S RIBOSOMAL PROTEIN"/>
    <property type="match status" value="1"/>
</dbReference>